<sequence>MFFHVFFFLFLCSWRTTRAQQIQQQHDDSQHIPLDDRQPGDRVFTYLISTQSPLRNELDLPPDEQSLPPSWDDKNTISGAVEGIVKLDGQYEEGLGPTIFTNRTTARLNCSAGSMKVDLEFKEPFYGVVYADFDRYSACQVTGNGGLKYSIEVELRGCGTVQSRRRGSVRYEALCIAIKWKWEENF</sequence>
<name>A0A7R8ZIF1_9CRUS</name>
<proteinExistence type="predicted"/>
<dbReference type="PROSITE" id="PS51034">
    <property type="entry name" value="ZP_2"/>
    <property type="match status" value="1"/>
</dbReference>
<dbReference type="InterPro" id="IPR001507">
    <property type="entry name" value="ZP_dom"/>
</dbReference>
<reference evidence="1" key="1">
    <citation type="submission" date="2020-11" db="EMBL/GenBank/DDBJ databases">
        <authorList>
            <person name="Tran Van P."/>
        </authorList>
    </citation>
    <scope>NUCLEOTIDE SEQUENCE</scope>
</reference>
<accession>A0A7R8ZIF1</accession>
<dbReference type="PANTHER" id="PTHR46560:SF11">
    <property type="entry name" value="GH09980P"/>
    <property type="match status" value="1"/>
</dbReference>
<dbReference type="AlphaFoldDB" id="A0A7R8ZIF1"/>
<organism evidence="1">
    <name type="scientific">Cyprideis torosa</name>
    <dbReference type="NCBI Taxonomy" id="163714"/>
    <lineage>
        <taxon>Eukaryota</taxon>
        <taxon>Metazoa</taxon>
        <taxon>Ecdysozoa</taxon>
        <taxon>Arthropoda</taxon>
        <taxon>Crustacea</taxon>
        <taxon>Oligostraca</taxon>
        <taxon>Ostracoda</taxon>
        <taxon>Podocopa</taxon>
        <taxon>Podocopida</taxon>
        <taxon>Cytherocopina</taxon>
        <taxon>Cytheroidea</taxon>
        <taxon>Cytherideidae</taxon>
        <taxon>Cyprideis</taxon>
    </lineage>
</organism>
<dbReference type="OrthoDB" id="6379377at2759"/>
<dbReference type="PANTHER" id="PTHR46560">
    <property type="entry name" value="CYPHER, ISOFORM B"/>
    <property type="match status" value="1"/>
</dbReference>
<protein>
    <submittedName>
        <fullName evidence="1">Uncharacterized protein</fullName>
    </submittedName>
</protein>
<dbReference type="EMBL" id="OB660610">
    <property type="protein sequence ID" value="CAD7225602.1"/>
    <property type="molecule type" value="Genomic_DNA"/>
</dbReference>
<gene>
    <name evidence="1" type="ORF">CTOB1V02_LOCUS3537</name>
</gene>
<evidence type="ECO:0000313" key="1">
    <source>
        <dbReference type="EMBL" id="CAD7225602.1"/>
    </source>
</evidence>